<dbReference type="OrthoDB" id="9803101at2"/>
<dbReference type="Pfam" id="PF01042">
    <property type="entry name" value="Ribonuc_L-PSP"/>
    <property type="match status" value="1"/>
</dbReference>
<dbReference type="NCBIfam" id="TIGR00004">
    <property type="entry name" value="Rid family detoxifying hydrolase"/>
    <property type="match status" value="1"/>
</dbReference>
<protein>
    <submittedName>
        <fullName evidence="2">2-iminobutanoate/2-iminopropanoate deaminase</fullName>
    </submittedName>
</protein>
<dbReference type="FunFam" id="3.30.1330.40:FF:000001">
    <property type="entry name" value="L-PSP family endoribonuclease"/>
    <property type="match status" value="1"/>
</dbReference>
<dbReference type="InterPro" id="IPR035959">
    <property type="entry name" value="RutC-like_sf"/>
</dbReference>
<dbReference type="RefSeq" id="WP_093825314.1">
    <property type="nucleotide sequence ID" value="NZ_FOLQ01000003.1"/>
</dbReference>
<dbReference type="InterPro" id="IPR006056">
    <property type="entry name" value="RidA"/>
</dbReference>
<gene>
    <name evidence="2" type="ORF">SAMN05216167_10349</name>
</gene>
<dbReference type="EMBL" id="FOLQ01000003">
    <property type="protein sequence ID" value="SFD03041.1"/>
    <property type="molecule type" value="Genomic_DNA"/>
</dbReference>
<organism evidence="2 3">
    <name type="scientific">Spirosoma endophyticum</name>
    <dbReference type="NCBI Taxonomy" id="662367"/>
    <lineage>
        <taxon>Bacteria</taxon>
        <taxon>Pseudomonadati</taxon>
        <taxon>Bacteroidota</taxon>
        <taxon>Cytophagia</taxon>
        <taxon>Cytophagales</taxon>
        <taxon>Cytophagaceae</taxon>
        <taxon>Spirosoma</taxon>
    </lineage>
</organism>
<dbReference type="GO" id="GO:0005829">
    <property type="term" value="C:cytosol"/>
    <property type="evidence" value="ECO:0007669"/>
    <property type="project" value="TreeGrafter"/>
</dbReference>
<comment type="similarity">
    <text evidence="1">Belongs to the RutC family.</text>
</comment>
<sequence>MTFIQTPDAPVPGGHYSQAVVHGDMVFVSGILPITPTGEKLTDATVAEQTQQILLNLDAILKAAGSKRASVLKVSVFISDISAWGTVNQLYAEFFGDHRPARSVVPCSPLHYGFGIELEAIATTT</sequence>
<dbReference type="SUPFAM" id="SSF55298">
    <property type="entry name" value="YjgF-like"/>
    <property type="match status" value="1"/>
</dbReference>
<reference evidence="2 3" key="1">
    <citation type="submission" date="2016-10" db="EMBL/GenBank/DDBJ databases">
        <authorList>
            <person name="de Groot N.N."/>
        </authorList>
    </citation>
    <scope>NUCLEOTIDE SEQUENCE [LARGE SCALE GENOMIC DNA]</scope>
    <source>
        <strain evidence="2 3">DSM 26130</strain>
    </source>
</reference>
<dbReference type="PANTHER" id="PTHR11803">
    <property type="entry name" value="2-IMINOBUTANOATE/2-IMINOPROPANOATE DEAMINASE RIDA"/>
    <property type="match status" value="1"/>
</dbReference>
<evidence type="ECO:0000256" key="1">
    <source>
        <dbReference type="ARBA" id="ARBA00010552"/>
    </source>
</evidence>
<dbReference type="CDD" id="cd00448">
    <property type="entry name" value="YjgF_YER057c_UK114_family"/>
    <property type="match status" value="1"/>
</dbReference>
<dbReference type="AlphaFoldDB" id="A0A1I1NZD4"/>
<dbReference type="GO" id="GO:0019239">
    <property type="term" value="F:deaminase activity"/>
    <property type="evidence" value="ECO:0007669"/>
    <property type="project" value="TreeGrafter"/>
</dbReference>
<evidence type="ECO:0000313" key="3">
    <source>
        <dbReference type="Proteomes" id="UP000198598"/>
    </source>
</evidence>
<dbReference type="InterPro" id="IPR006175">
    <property type="entry name" value="YjgF/YER057c/UK114"/>
</dbReference>
<accession>A0A1I1NZD4</accession>
<name>A0A1I1NZD4_9BACT</name>
<evidence type="ECO:0000313" key="2">
    <source>
        <dbReference type="EMBL" id="SFD03041.1"/>
    </source>
</evidence>
<keyword evidence="3" id="KW-1185">Reference proteome</keyword>
<dbReference type="Proteomes" id="UP000198598">
    <property type="component" value="Unassembled WGS sequence"/>
</dbReference>
<dbReference type="STRING" id="662367.SAMN05216167_10349"/>
<dbReference type="PANTHER" id="PTHR11803:SF58">
    <property type="entry name" value="PROTEIN HMF1-RELATED"/>
    <property type="match status" value="1"/>
</dbReference>
<proteinExistence type="inferred from homology"/>
<dbReference type="Gene3D" id="3.30.1330.40">
    <property type="entry name" value="RutC-like"/>
    <property type="match status" value="1"/>
</dbReference>